<evidence type="ECO:0000313" key="3">
    <source>
        <dbReference type="Proteomes" id="UP000005615"/>
    </source>
</evidence>
<comment type="subcellular location">
    <subcellularLocation>
        <location evidence="1">Periplasm</location>
    </subcellularLocation>
</comment>
<dbReference type="Pfam" id="PF03968">
    <property type="entry name" value="LptD_N"/>
    <property type="match status" value="1"/>
</dbReference>
<dbReference type="STRING" id="2518989.IMCC3088_908"/>
<dbReference type="AlphaFoldDB" id="F3L683"/>
<accession>F3L683</accession>
<dbReference type="EMBL" id="AEIG01000171">
    <property type="protein sequence ID" value="EGG28152.1"/>
    <property type="molecule type" value="Genomic_DNA"/>
</dbReference>
<dbReference type="GO" id="GO:0001530">
    <property type="term" value="F:lipopolysaccharide binding"/>
    <property type="evidence" value="ECO:0007669"/>
    <property type="project" value="InterPro"/>
</dbReference>
<comment type="similarity">
    <text evidence="1">Belongs to the LptA family.</text>
</comment>
<keyword evidence="1" id="KW-0574">Periplasm</keyword>
<keyword evidence="3" id="KW-1185">Reference proteome</keyword>
<comment type="function">
    <text evidence="1">Involved in the assembly of lipopolysaccharide (LPS). Required for the translocation of LPS from the inner membrane to the outer membrane. May form a bridge between the inner membrane and the outer membrane, via interactions with LptC and LptD, thereby facilitating LPS transfer across the periplasm.</text>
</comment>
<dbReference type="HAMAP" id="MF_01914">
    <property type="entry name" value="LPS_assembly_LptA"/>
    <property type="match status" value="1"/>
</dbReference>
<dbReference type="GO" id="GO:0009279">
    <property type="term" value="C:cell outer membrane"/>
    <property type="evidence" value="ECO:0007669"/>
    <property type="project" value="TreeGrafter"/>
</dbReference>
<dbReference type="Gene3D" id="2.60.450.10">
    <property type="entry name" value="Lipopolysaccharide (LPS) transport protein A like domain"/>
    <property type="match status" value="1"/>
</dbReference>
<dbReference type="RefSeq" id="WP_009577397.1">
    <property type="nucleotide sequence ID" value="NZ_AEIG01000171.1"/>
</dbReference>
<dbReference type="InterPro" id="IPR052037">
    <property type="entry name" value="LPS_export_LptA"/>
</dbReference>
<comment type="caution">
    <text evidence="2">The sequence shown here is derived from an EMBL/GenBank/DDBJ whole genome shotgun (WGS) entry which is preliminary data.</text>
</comment>
<dbReference type="GO" id="GO:0017089">
    <property type="term" value="F:glycolipid transfer activity"/>
    <property type="evidence" value="ECO:0007669"/>
    <property type="project" value="TreeGrafter"/>
</dbReference>
<evidence type="ECO:0000313" key="2">
    <source>
        <dbReference type="EMBL" id="EGG28152.1"/>
    </source>
</evidence>
<dbReference type="eggNOG" id="COG1934">
    <property type="taxonomic scope" value="Bacteria"/>
</dbReference>
<reference evidence="2 3" key="1">
    <citation type="journal article" date="2011" name="J. Bacteriol.">
        <title>Genome sequence of strain IMCC3088, a proteorhodopsin-containing marine bacterium belonging to the OM60/NOR5 clade.</title>
        <authorList>
            <person name="Jang Y."/>
            <person name="Oh H.M."/>
            <person name="Kang I."/>
            <person name="Lee K."/>
            <person name="Yang S.J."/>
            <person name="Cho J.C."/>
        </authorList>
    </citation>
    <scope>NUCLEOTIDE SEQUENCE [LARGE SCALE GENOMIC DNA]</scope>
    <source>
        <strain evidence="2 3">IMCC3088</strain>
    </source>
</reference>
<dbReference type="GO" id="GO:0043165">
    <property type="term" value="P:Gram-negative-bacterium-type cell outer membrane assembly"/>
    <property type="evidence" value="ECO:0007669"/>
    <property type="project" value="UniProtKB-UniRule"/>
</dbReference>
<dbReference type="GO" id="GO:0030288">
    <property type="term" value="C:outer membrane-bounded periplasmic space"/>
    <property type="evidence" value="ECO:0007669"/>
    <property type="project" value="TreeGrafter"/>
</dbReference>
<dbReference type="Proteomes" id="UP000005615">
    <property type="component" value="Unassembled WGS sequence"/>
</dbReference>
<dbReference type="OrthoDB" id="9795964at2"/>
<dbReference type="InterPro" id="IPR005653">
    <property type="entry name" value="OstA-like_N"/>
</dbReference>
<organism evidence="2 3">
    <name type="scientific">Aequoribacter fuscus</name>
    <dbReference type="NCBI Taxonomy" id="2518989"/>
    <lineage>
        <taxon>Bacteria</taxon>
        <taxon>Pseudomonadati</taxon>
        <taxon>Pseudomonadota</taxon>
        <taxon>Gammaproteobacteria</taxon>
        <taxon>Cellvibrionales</taxon>
        <taxon>Halieaceae</taxon>
        <taxon>Aequoribacter</taxon>
    </lineage>
</organism>
<dbReference type="NCBIfam" id="TIGR03002">
    <property type="entry name" value="outer_YhbN_LptA"/>
    <property type="match status" value="1"/>
</dbReference>
<comment type="subunit">
    <text evidence="1">Component of the lipopolysaccharide transport and assembly complex.</text>
</comment>
<sequence precursor="true">MLRSNRNILGLLLIVLSPWVLAQSAQDPIRISADEATRSELEGITRYLGNVVLVQGTITITASSLEIDQANPEEIKIIATGSPATFVQPMVGAEPAIDAKAQTIRYEQVARKVILEQDARIQRGESIIRGPLIEYFIDEKRVQAGQDANQPKSRVEVVIPPSGSTP</sequence>
<proteinExistence type="inferred from homology"/>
<keyword evidence="1" id="KW-0813">Transport</keyword>
<dbReference type="PANTHER" id="PTHR36504:SF1">
    <property type="entry name" value="LIPOPOLYSACCHARIDE EXPORT SYSTEM PROTEIN LPTA"/>
    <property type="match status" value="1"/>
</dbReference>
<keyword evidence="1" id="KW-0732">Signal</keyword>
<dbReference type="InterPro" id="IPR014340">
    <property type="entry name" value="LptA"/>
</dbReference>
<dbReference type="GO" id="GO:0015920">
    <property type="term" value="P:lipopolysaccharide transport"/>
    <property type="evidence" value="ECO:0007669"/>
    <property type="project" value="UniProtKB-UniRule"/>
</dbReference>
<dbReference type="PANTHER" id="PTHR36504">
    <property type="entry name" value="LIPOPOLYSACCHARIDE EXPORT SYSTEM PROTEIN LPTA"/>
    <property type="match status" value="1"/>
</dbReference>
<evidence type="ECO:0000256" key="1">
    <source>
        <dbReference type="HAMAP-Rule" id="MF_01914"/>
    </source>
</evidence>
<name>F3L683_9GAMM</name>
<gene>
    <name evidence="1" type="primary">lptA</name>
    <name evidence="2" type="ORF">IMCC3088_908</name>
</gene>
<protein>
    <recommendedName>
        <fullName evidence="1">Lipopolysaccharide export system protein LptA</fullName>
    </recommendedName>
</protein>
<feature type="signal peptide" evidence="1">
    <location>
        <begin position="1"/>
        <end position="22"/>
    </location>
</feature>
<feature type="chain" id="PRO_5041750131" description="Lipopolysaccharide export system protein LptA" evidence="1">
    <location>
        <begin position="23"/>
        <end position="166"/>
    </location>
</feature>